<dbReference type="InterPro" id="IPR019024">
    <property type="entry name" value="RNase_H2_suB_wHTH"/>
</dbReference>
<dbReference type="Proteomes" id="UP001497623">
    <property type="component" value="Unassembled WGS sequence"/>
</dbReference>
<keyword evidence="6" id="KW-1185">Reference proteome</keyword>
<feature type="region of interest" description="Disordered" evidence="3">
    <location>
        <begin position="236"/>
        <end position="292"/>
    </location>
</feature>
<dbReference type="GO" id="GO:0032299">
    <property type="term" value="C:ribonuclease H2 complex"/>
    <property type="evidence" value="ECO:0007669"/>
    <property type="project" value="InterPro"/>
</dbReference>
<dbReference type="EMBL" id="CAXKWB010000470">
    <property type="protein sequence ID" value="CAL4060945.1"/>
    <property type="molecule type" value="Genomic_DNA"/>
</dbReference>
<feature type="compositionally biased region" description="Low complexity" evidence="3">
    <location>
        <begin position="282"/>
        <end position="292"/>
    </location>
</feature>
<evidence type="ECO:0000256" key="1">
    <source>
        <dbReference type="ARBA" id="ARBA00009823"/>
    </source>
</evidence>
<dbReference type="AlphaFoldDB" id="A0AAV2PKL2"/>
<evidence type="ECO:0000256" key="3">
    <source>
        <dbReference type="SAM" id="MobiDB-lite"/>
    </source>
</evidence>
<evidence type="ECO:0000313" key="6">
    <source>
        <dbReference type="Proteomes" id="UP001497623"/>
    </source>
</evidence>
<organism evidence="5 6">
    <name type="scientific">Meganyctiphanes norvegica</name>
    <name type="common">Northern krill</name>
    <name type="synonym">Thysanopoda norvegica</name>
    <dbReference type="NCBI Taxonomy" id="48144"/>
    <lineage>
        <taxon>Eukaryota</taxon>
        <taxon>Metazoa</taxon>
        <taxon>Ecdysozoa</taxon>
        <taxon>Arthropoda</taxon>
        <taxon>Crustacea</taxon>
        <taxon>Multicrustacea</taxon>
        <taxon>Malacostraca</taxon>
        <taxon>Eumalacostraca</taxon>
        <taxon>Eucarida</taxon>
        <taxon>Euphausiacea</taxon>
        <taxon>Euphausiidae</taxon>
        <taxon>Meganyctiphanes</taxon>
    </lineage>
</organism>
<accession>A0AAV2PKL2</accession>
<dbReference type="GO" id="GO:0006401">
    <property type="term" value="P:RNA catabolic process"/>
    <property type="evidence" value="ECO:0007669"/>
    <property type="project" value="TreeGrafter"/>
</dbReference>
<sequence>MPASHSRERHEVLYPLEYGNAGNQTTEHRQRVTILSMKNALFTSSSVQVIKLRHPRTQGAAMFVYNSDEKEILELMSFDEGHRNCYADLRAPVRTRLDPPSKNFLLTHPKMPATQNVPLEDLLDDPDFPAVRNLPKLKRAQDLSHIADRKGSADLGVWKYNEESTLTWLERRVERLASVLKEKKVPTSSGQSFTFVRTMDQTQTIEAYKVLAHGIVSEYLPDDLSQILHKHLNLPKTSNKKPAASGAENQPPNKKPKVELPSEDYTSKKVEGVPKTPVQQTAKSKALAKSATGSKNIMSFFSKK</sequence>
<feature type="compositionally biased region" description="Basic and acidic residues" evidence="3">
    <location>
        <begin position="256"/>
        <end position="272"/>
    </location>
</feature>
<protein>
    <recommendedName>
        <fullName evidence="4">Ribonuclease H2 subunit B wHTH domain-containing protein</fullName>
    </recommendedName>
</protein>
<dbReference type="InterPro" id="IPR040456">
    <property type="entry name" value="RNase_H2_suB"/>
</dbReference>
<dbReference type="Gene3D" id="2.20.25.530">
    <property type="match status" value="1"/>
</dbReference>
<dbReference type="GO" id="GO:0005654">
    <property type="term" value="C:nucleoplasm"/>
    <property type="evidence" value="ECO:0007669"/>
    <property type="project" value="TreeGrafter"/>
</dbReference>
<feature type="domain" description="Ribonuclease H2 subunit B wHTH" evidence="4">
    <location>
        <begin position="136"/>
        <end position="228"/>
    </location>
</feature>
<evidence type="ECO:0000313" key="5">
    <source>
        <dbReference type="EMBL" id="CAL4060945.1"/>
    </source>
</evidence>
<proteinExistence type="inferred from homology"/>
<gene>
    <name evidence="5" type="ORF">MNOR_LOCUS1700</name>
</gene>
<dbReference type="PANTHER" id="PTHR13383:SF11">
    <property type="entry name" value="RIBONUCLEASE H2 SUBUNIT B"/>
    <property type="match status" value="1"/>
</dbReference>
<evidence type="ECO:0000259" key="4">
    <source>
        <dbReference type="Pfam" id="PF09468"/>
    </source>
</evidence>
<comment type="caution">
    <text evidence="5">The sequence shown here is derived from an EMBL/GenBank/DDBJ whole genome shotgun (WGS) entry which is preliminary data.</text>
</comment>
<dbReference type="PANTHER" id="PTHR13383">
    <property type="entry name" value="RIBONUCLEASE H2 SUBUNIT B"/>
    <property type="match status" value="1"/>
</dbReference>
<comment type="similarity">
    <text evidence="1">Belongs to the RNase H2 subunit B family.</text>
</comment>
<comment type="subunit">
    <text evidence="2">The RNase H2 complex is a heterotrimer composed of the catalytic subunit RNASEH2A and the non-catalytic subunits RNASEH2B and RNASEH2C.</text>
</comment>
<name>A0AAV2PKL2_MEGNR</name>
<evidence type="ECO:0000256" key="2">
    <source>
        <dbReference type="ARBA" id="ARBA00011277"/>
    </source>
</evidence>
<reference evidence="5 6" key="1">
    <citation type="submission" date="2024-05" db="EMBL/GenBank/DDBJ databases">
        <authorList>
            <person name="Wallberg A."/>
        </authorList>
    </citation>
    <scope>NUCLEOTIDE SEQUENCE [LARGE SCALE GENOMIC DNA]</scope>
</reference>
<dbReference type="Pfam" id="PF09468">
    <property type="entry name" value="RNase_H2-Ydr279"/>
    <property type="match status" value="1"/>
</dbReference>
<feature type="non-terminal residue" evidence="5">
    <location>
        <position position="304"/>
    </location>
</feature>
<dbReference type="Gene3D" id="1.10.20.120">
    <property type="match status" value="1"/>
</dbReference>